<evidence type="ECO:0000256" key="5">
    <source>
        <dbReference type="ARBA" id="ARBA00078071"/>
    </source>
</evidence>
<sequence length="317" mass="35243">PSNPPGSPACFPFPVPPAASQRGRLHLRLTLDEAPDYLGNSSEWITIKEYPDLVFVQTDKPLYLPGQTVRFRILVLDASLKPLENTVREVWVENPSGIRIAQWMEPSSTTGFVQLQFQLSQEPPLGTWKIRVDARGKSREEEKQFEVAEYILPKYSVAIHPPKVLLGDASTLDLDICARYTHGGAVEGELTLRVEPKISILETLRDDYPGLVKEFNLDLDRYTPIKGCHKASIPAGSLGMDDRELNPSSVNVTATVAEEGTGVRFTESVILEVERNPLEFDFHFTPTHFKPGFVYNGRGFKGNGRPKVARSSGSVPT</sequence>
<gene>
    <name evidence="8" type="ORF">DSTB1V02_LOCUS14415</name>
</gene>
<accession>A0A7R9AI08</accession>
<proteinExistence type="predicted"/>
<protein>
    <recommendedName>
        <fullName evidence="5">TEP1-F</fullName>
    </recommendedName>
</protein>
<dbReference type="InterPro" id="IPR002890">
    <property type="entry name" value="MG2"/>
</dbReference>
<dbReference type="EMBL" id="LR911005">
    <property type="protein sequence ID" value="CAD7254669.1"/>
    <property type="molecule type" value="Genomic_DNA"/>
</dbReference>
<comment type="subunit">
    <text evidence="4">Heterodimer of a TEP1-N chain and an TEP1-C chain non-covalently linked. Forms a complex composed of TEP1-N and TEP1-C heterodimer, LRIM1 and APL1C; the interaction stabilizes TEP1-N and TEP1-C heterodimer, prevents its binding to tissues while circulating in the hemolymph and protects the thioester bond from hydrolysis. Mature TEP1 and to a lesser extent full-length TEP1 interact with SPCLIP1; the interaction is induced by microbial infection.</text>
</comment>
<organism evidence="8">
    <name type="scientific">Darwinula stevensoni</name>
    <dbReference type="NCBI Taxonomy" id="69355"/>
    <lineage>
        <taxon>Eukaryota</taxon>
        <taxon>Metazoa</taxon>
        <taxon>Ecdysozoa</taxon>
        <taxon>Arthropoda</taxon>
        <taxon>Crustacea</taxon>
        <taxon>Oligostraca</taxon>
        <taxon>Ostracoda</taxon>
        <taxon>Podocopa</taxon>
        <taxon>Podocopida</taxon>
        <taxon>Darwinulocopina</taxon>
        <taxon>Darwinuloidea</taxon>
        <taxon>Darwinulidae</taxon>
        <taxon>Darwinula</taxon>
    </lineage>
</organism>
<evidence type="ECO:0000259" key="7">
    <source>
        <dbReference type="Pfam" id="PF17791"/>
    </source>
</evidence>
<dbReference type="EMBL" id="CAJPEV010011487">
    <property type="protein sequence ID" value="CAG0906261.1"/>
    <property type="molecule type" value="Genomic_DNA"/>
</dbReference>
<evidence type="ECO:0000313" key="9">
    <source>
        <dbReference type="Proteomes" id="UP000677054"/>
    </source>
</evidence>
<evidence type="ECO:0000256" key="2">
    <source>
        <dbReference type="ARBA" id="ARBA00023180"/>
    </source>
</evidence>
<dbReference type="Pfam" id="PF17791">
    <property type="entry name" value="MG3"/>
    <property type="match status" value="1"/>
</dbReference>
<keyword evidence="9" id="KW-1185">Reference proteome</keyword>
<dbReference type="GO" id="GO:0004866">
    <property type="term" value="F:endopeptidase inhibitor activity"/>
    <property type="evidence" value="ECO:0007669"/>
    <property type="project" value="InterPro"/>
</dbReference>
<keyword evidence="1" id="KW-0732">Signal</keyword>
<dbReference type="PANTHER" id="PTHR11412">
    <property type="entry name" value="MACROGLOBULIN / COMPLEMENT"/>
    <property type="match status" value="1"/>
</dbReference>
<dbReference type="InterPro" id="IPR050473">
    <property type="entry name" value="A2M/Complement_sys"/>
</dbReference>
<dbReference type="Pfam" id="PF01835">
    <property type="entry name" value="MG2"/>
    <property type="match status" value="1"/>
</dbReference>
<evidence type="ECO:0000256" key="4">
    <source>
        <dbReference type="ARBA" id="ARBA00063781"/>
    </source>
</evidence>
<dbReference type="InterPro" id="IPR041555">
    <property type="entry name" value="MG3"/>
</dbReference>
<dbReference type="PANTHER" id="PTHR11412:SF171">
    <property type="entry name" value="PREGNANCY ZONE PROTEIN-LIKE PROTEIN"/>
    <property type="match status" value="1"/>
</dbReference>
<dbReference type="Gene3D" id="2.60.40.1930">
    <property type="match status" value="1"/>
</dbReference>
<feature type="non-terminal residue" evidence="8">
    <location>
        <position position="1"/>
    </location>
</feature>
<reference evidence="8" key="1">
    <citation type="submission" date="2020-11" db="EMBL/GenBank/DDBJ databases">
        <authorList>
            <person name="Tran Van P."/>
        </authorList>
    </citation>
    <scope>NUCLEOTIDE SEQUENCE</scope>
</reference>
<comment type="function">
    <text evidence="3">Binds covalently through a thioester bond to the pathogen surface resulting in pathogen clearance.</text>
</comment>
<dbReference type="OrthoDB" id="6380839at2759"/>
<evidence type="ECO:0000313" key="8">
    <source>
        <dbReference type="EMBL" id="CAD7254669.1"/>
    </source>
</evidence>
<name>A0A7R9AI08_9CRUS</name>
<evidence type="ECO:0000256" key="3">
    <source>
        <dbReference type="ARBA" id="ARBA00057615"/>
    </source>
</evidence>
<feature type="domain" description="Macroglobulin" evidence="6">
    <location>
        <begin position="54"/>
        <end position="147"/>
    </location>
</feature>
<dbReference type="Proteomes" id="UP000677054">
    <property type="component" value="Unassembled WGS sequence"/>
</dbReference>
<dbReference type="Gene3D" id="2.60.40.1940">
    <property type="match status" value="1"/>
</dbReference>
<dbReference type="AlphaFoldDB" id="A0A7R9AI08"/>
<feature type="domain" description="Macroglobulin" evidence="7">
    <location>
        <begin position="149"/>
        <end position="233"/>
    </location>
</feature>
<evidence type="ECO:0000256" key="1">
    <source>
        <dbReference type="ARBA" id="ARBA00022729"/>
    </source>
</evidence>
<keyword evidence="2" id="KW-0325">Glycoprotein</keyword>
<evidence type="ECO:0000259" key="6">
    <source>
        <dbReference type="Pfam" id="PF01835"/>
    </source>
</evidence>
<dbReference type="FunFam" id="2.60.40.1930:FF:000001">
    <property type="entry name" value="CD109 isoform 3"/>
    <property type="match status" value="1"/>
</dbReference>